<proteinExistence type="predicted"/>
<reference evidence="1" key="1">
    <citation type="submission" date="2017-02" db="EMBL/GenBank/DDBJ databases">
        <title>Genome sequence of Serratia marcescens phage BF.</title>
        <authorList>
            <person name="Casey E."/>
            <person name="Fitzgerald B."/>
            <person name="Mahony J."/>
            <person name="Lugli G."/>
            <person name="Ventura M."/>
            <person name="van Sinderen D."/>
        </authorList>
    </citation>
    <scope>NUCLEOTIDE SEQUENCE [LARGE SCALE GENOMIC DNA]</scope>
</reference>
<dbReference type="Proteomes" id="UP000221837">
    <property type="component" value="Genome"/>
</dbReference>
<name>A0A1S6UA51_9CAUD</name>
<sequence length="160" mass="18659">MRLYSITNMYTDGIHAGIQTQHSTVRLFVKYDKSRGDYFPQEDMLYDWAYDHETTVVLNGGMHDSLMEVLNQLQEWERHNANEVLPFAPFFEPGINNALTSISIIMPQDAIDFMSEIRAKKPRNDIMTPEYTELYHNIHVAYGRHAFKLFELVAFLPLAK</sequence>
<keyword evidence="2" id="KW-1185">Reference proteome</keyword>
<evidence type="ECO:0000313" key="2">
    <source>
        <dbReference type="Proteomes" id="UP000221837"/>
    </source>
</evidence>
<dbReference type="OrthoDB" id="19463at10239"/>
<evidence type="ECO:0000313" key="1">
    <source>
        <dbReference type="EMBL" id="AQW88616.1"/>
    </source>
</evidence>
<accession>A0A1S6UA51</accession>
<organism evidence="1 2">
    <name type="scientific">Serratia phage BF</name>
    <dbReference type="NCBI Taxonomy" id="1962671"/>
    <lineage>
        <taxon>Viruses</taxon>
        <taxon>Duplodnaviria</taxon>
        <taxon>Heunggongvirae</taxon>
        <taxon>Uroviricota</taxon>
        <taxon>Caudoviricetes</taxon>
        <taxon>Eneladusvirus</taxon>
        <taxon>Eneladusvirus BF</taxon>
    </lineage>
</organism>
<protein>
    <submittedName>
        <fullName evidence="1">Uncharacterized protein</fullName>
    </submittedName>
</protein>
<gene>
    <name evidence="1" type="ORF">BF_0091</name>
</gene>
<dbReference type="EMBL" id="KY630187">
    <property type="protein sequence ID" value="AQW88616.1"/>
    <property type="molecule type" value="Genomic_DNA"/>
</dbReference>